<dbReference type="Proteomes" id="UP001501752">
    <property type="component" value="Unassembled WGS sequence"/>
</dbReference>
<feature type="region of interest" description="Disordered" evidence="1">
    <location>
        <begin position="1"/>
        <end position="118"/>
    </location>
</feature>
<keyword evidence="3" id="KW-1185">Reference proteome</keyword>
<sequence>MTRRHPRLTGPRDPGGRGTGLSGLCPPEAYHEPAGANSGITTGERFPSPTCGYANLTGGQPPYGPETVPAAGPRPGVRQPSPEATLRGPKPHVSKTPAGGEWQTGGERQRPIRRLRSW</sequence>
<dbReference type="EMBL" id="BAABIS010000001">
    <property type="protein sequence ID" value="GAA4862701.1"/>
    <property type="molecule type" value="Genomic_DNA"/>
</dbReference>
<evidence type="ECO:0000313" key="3">
    <source>
        <dbReference type="Proteomes" id="UP001501752"/>
    </source>
</evidence>
<organism evidence="2 3">
    <name type="scientific">Kitasatospora terrestris</name>
    <dbReference type="NCBI Taxonomy" id="258051"/>
    <lineage>
        <taxon>Bacteria</taxon>
        <taxon>Bacillati</taxon>
        <taxon>Actinomycetota</taxon>
        <taxon>Actinomycetes</taxon>
        <taxon>Kitasatosporales</taxon>
        <taxon>Streptomycetaceae</taxon>
        <taxon>Kitasatospora</taxon>
    </lineage>
</organism>
<evidence type="ECO:0000313" key="2">
    <source>
        <dbReference type="EMBL" id="GAA4862701.1"/>
    </source>
</evidence>
<evidence type="ECO:0000256" key="1">
    <source>
        <dbReference type="SAM" id="MobiDB-lite"/>
    </source>
</evidence>
<name>A0ABP9DX43_9ACTN</name>
<reference evidence="3" key="1">
    <citation type="journal article" date="2019" name="Int. J. Syst. Evol. Microbiol.">
        <title>The Global Catalogue of Microorganisms (GCM) 10K type strain sequencing project: providing services to taxonomists for standard genome sequencing and annotation.</title>
        <authorList>
            <consortium name="The Broad Institute Genomics Platform"/>
            <consortium name="The Broad Institute Genome Sequencing Center for Infectious Disease"/>
            <person name="Wu L."/>
            <person name="Ma J."/>
        </authorList>
    </citation>
    <scope>NUCLEOTIDE SEQUENCE [LARGE SCALE GENOMIC DNA]</scope>
    <source>
        <strain evidence="3">JCM 13006</strain>
    </source>
</reference>
<protein>
    <submittedName>
        <fullName evidence="2">Uncharacterized protein</fullName>
    </submittedName>
</protein>
<accession>A0ABP9DX43</accession>
<gene>
    <name evidence="2" type="ORF">GCM10023235_46080</name>
</gene>
<proteinExistence type="predicted"/>
<comment type="caution">
    <text evidence="2">The sequence shown here is derived from an EMBL/GenBank/DDBJ whole genome shotgun (WGS) entry which is preliminary data.</text>
</comment>